<proteinExistence type="predicted"/>
<comment type="caution">
    <text evidence="1">The sequence shown here is derived from an EMBL/GenBank/DDBJ whole genome shotgun (WGS) entry which is preliminary data.</text>
</comment>
<protein>
    <recommendedName>
        <fullName evidence="3">Small CPxCG-related zinc finger protein</fullName>
    </recommendedName>
</protein>
<evidence type="ECO:0008006" key="3">
    <source>
        <dbReference type="Google" id="ProtNLM"/>
    </source>
</evidence>
<evidence type="ECO:0000313" key="1">
    <source>
        <dbReference type="EMBL" id="MFC4541233.1"/>
    </source>
</evidence>
<sequence length="58" mass="6279">MSDHDETGDEFECDTCGAVVPFADARRTKTIGGLDPAKWQTLCCPNCGSRLKTVFVGK</sequence>
<reference evidence="1 2" key="1">
    <citation type="journal article" date="2019" name="Int. J. Syst. Evol. Microbiol.">
        <title>The Global Catalogue of Microorganisms (GCM) 10K type strain sequencing project: providing services to taxonomists for standard genome sequencing and annotation.</title>
        <authorList>
            <consortium name="The Broad Institute Genomics Platform"/>
            <consortium name="The Broad Institute Genome Sequencing Center for Infectious Disease"/>
            <person name="Wu L."/>
            <person name="Ma J."/>
        </authorList>
    </citation>
    <scope>NUCLEOTIDE SEQUENCE [LARGE SCALE GENOMIC DNA]</scope>
    <source>
        <strain evidence="1 2">WLHS5</strain>
    </source>
</reference>
<accession>A0ABD5PLC8</accession>
<dbReference type="Proteomes" id="UP001595898">
    <property type="component" value="Unassembled WGS sequence"/>
</dbReference>
<evidence type="ECO:0000313" key="2">
    <source>
        <dbReference type="Proteomes" id="UP001595898"/>
    </source>
</evidence>
<dbReference type="RefSeq" id="WP_250139370.1">
    <property type="nucleotide sequence ID" value="NZ_JALIQP010000001.1"/>
</dbReference>
<dbReference type="EMBL" id="JBHSFA010000002">
    <property type="protein sequence ID" value="MFC4541233.1"/>
    <property type="molecule type" value="Genomic_DNA"/>
</dbReference>
<gene>
    <name evidence="1" type="ORF">ACFO5R_04755</name>
</gene>
<dbReference type="AlphaFoldDB" id="A0ABD5PLC8"/>
<keyword evidence="2" id="KW-1185">Reference proteome</keyword>
<organism evidence="1 2">
    <name type="scientific">Halosolutus amylolyticus</name>
    <dbReference type="NCBI Taxonomy" id="2932267"/>
    <lineage>
        <taxon>Archaea</taxon>
        <taxon>Methanobacteriati</taxon>
        <taxon>Methanobacteriota</taxon>
        <taxon>Stenosarchaea group</taxon>
        <taxon>Halobacteria</taxon>
        <taxon>Halobacteriales</taxon>
        <taxon>Natrialbaceae</taxon>
        <taxon>Halosolutus</taxon>
    </lineage>
</organism>
<name>A0ABD5PLC8_9EURY</name>